<dbReference type="PANTHER" id="PTHR36328:SF7">
    <property type="entry name" value="TRANSMEMBRANE PROTEIN"/>
    <property type="match status" value="1"/>
</dbReference>
<name>A0AAV7F4S9_ARIFI</name>
<sequence length="80" mass="8498">MAAVKPAVWMILLALLLVSLVSSSVPTEAARLVEEIRGRELARIPICPACVCCKPADRKGGCCHCCTGPIGPIEKQNNQP</sequence>
<evidence type="ECO:0000313" key="3">
    <source>
        <dbReference type="Proteomes" id="UP000825729"/>
    </source>
</evidence>
<dbReference type="AlphaFoldDB" id="A0AAV7F4S9"/>
<evidence type="ECO:0000256" key="1">
    <source>
        <dbReference type="SAM" id="SignalP"/>
    </source>
</evidence>
<keyword evidence="1" id="KW-0732">Signal</keyword>
<dbReference type="PANTHER" id="PTHR36328">
    <property type="entry name" value="TRANSMEMBRANE PROTEIN"/>
    <property type="match status" value="1"/>
</dbReference>
<feature type="signal peptide" evidence="1">
    <location>
        <begin position="1"/>
        <end position="23"/>
    </location>
</feature>
<reference evidence="2 3" key="1">
    <citation type="submission" date="2021-07" db="EMBL/GenBank/DDBJ databases">
        <title>The Aristolochia fimbriata genome: insights into angiosperm evolution, floral development and chemical biosynthesis.</title>
        <authorList>
            <person name="Jiao Y."/>
        </authorList>
    </citation>
    <scope>NUCLEOTIDE SEQUENCE [LARGE SCALE GENOMIC DNA]</scope>
    <source>
        <strain evidence="2">IBCAS-2021</strain>
        <tissue evidence="2">Leaf</tissue>
    </source>
</reference>
<feature type="chain" id="PRO_5043451191" evidence="1">
    <location>
        <begin position="24"/>
        <end position="80"/>
    </location>
</feature>
<gene>
    <name evidence="2" type="ORF">H6P81_000244</name>
</gene>
<keyword evidence="3" id="KW-1185">Reference proteome</keyword>
<protein>
    <submittedName>
        <fullName evidence="2">Uncharacterized protein</fullName>
    </submittedName>
</protein>
<organism evidence="2 3">
    <name type="scientific">Aristolochia fimbriata</name>
    <name type="common">White veined hardy Dutchman's pipe vine</name>
    <dbReference type="NCBI Taxonomy" id="158543"/>
    <lineage>
        <taxon>Eukaryota</taxon>
        <taxon>Viridiplantae</taxon>
        <taxon>Streptophyta</taxon>
        <taxon>Embryophyta</taxon>
        <taxon>Tracheophyta</taxon>
        <taxon>Spermatophyta</taxon>
        <taxon>Magnoliopsida</taxon>
        <taxon>Magnoliidae</taxon>
        <taxon>Piperales</taxon>
        <taxon>Aristolochiaceae</taxon>
        <taxon>Aristolochia</taxon>
    </lineage>
</organism>
<evidence type="ECO:0000313" key="2">
    <source>
        <dbReference type="EMBL" id="KAG9455736.1"/>
    </source>
</evidence>
<dbReference type="EMBL" id="JAINDJ010000002">
    <property type="protein sequence ID" value="KAG9455736.1"/>
    <property type="molecule type" value="Genomic_DNA"/>
</dbReference>
<dbReference type="Proteomes" id="UP000825729">
    <property type="component" value="Unassembled WGS sequence"/>
</dbReference>
<accession>A0AAV7F4S9</accession>
<proteinExistence type="predicted"/>
<comment type="caution">
    <text evidence="2">The sequence shown here is derived from an EMBL/GenBank/DDBJ whole genome shotgun (WGS) entry which is preliminary data.</text>
</comment>